<keyword evidence="3" id="KW-1185">Reference proteome</keyword>
<organism evidence="2 3">
    <name type="scientific">Thermodesulfobacterium geofontis (strain OPF15)</name>
    <dbReference type="NCBI Taxonomy" id="795359"/>
    <lineage>
        <taxon>Bacteria</taxon>
        <taxon>Pseudomonadati</taxon>
        <taxon>Thermodesulfobacteriota</taxon>
        <taxon>Thermodesulfobacteria</taxon>
        <taxon>Thermodesulfobacteriales</taxon>
        <taxon>Thermodesulfobacteriaceae</taxon>
        <taxon>Thermodesulfobacterium</taxon>
    </lineage>
</organism>
<evidence type="ECO:0000313" key="2">
    <source>
        <dbReference type="EMBL" id="AEH23018.1"/>
    </source>
</evidence>
<keyword evidence="1" id="KW-0472">Membrane</keyword>
<dbReference type="EMBL" id="CP002829">
    <property type="protein sequence ID" value="AEH23018.1"/>
    <property type="molecule type" value="Genomic_DNA"/>
</dbReference>
<keyword evidence="1" id="KW-0812">Transmembrane</keyword>
<sequence length="144" mass="16566">MKELIKGYQRKLIFWCFSLILFFLSLIFVFSQVIKIFDNSQKLSSLLENKNNLISQVENLNLLILKIHPERLIEPQTIPVNIAFEINSLSSALSNLSSLYSENGSLFRIKEATISTCEKSENETLNSTCFYTIRLSGEKVKYAF</sequence>
<name>F8C5N5_THEGP</name>
<dbReference type="OrthoDB" id="9909528at2"/>
<feature type="transmembrane region" description="Helical" evidence="1">
    <location>
        <begin position="12"/>
        <end position="34"/>
    </location>
</feature>
<dbReference type="RefSeq" id="WP_013909716.1">
    <property type="nucleotide sequence ID" value="NC_015682.1"/>
</dbReference>
<evidence type="ECO:0000313" key="3">
    <source>
        <dbReference type="Proteomes" id="UP000006583"/>
    </source>
</evidence>
<dbReference type="AlphaFoldDB" id="F8C5N5"/>
<dbReference type="Proteomes" id="UP000006583">
    <property type="component" value="Chromosome"/>
</dbReference>
<dbReference type="HOGENOM" id="CLU_1795567_0_0_0"/>
<dbReference type="KEGG" id="top:TOPB45_0921"/>
<keyword evidence="1" id="KW-1133">Transmembrane helix</keyword>
<protein>
    <submittedName>
        <fullName evidence="2">Uncharacterized protein</fullName>
    </submittedName>
</protein>
<proteinExistence type="predicted"/>
<gene>
    <name evidence="2" type="ordered locus">TOPB45_0921</name>
</gene>
<dbReference type="eggNOG" id="ENOG5030MC3">
    <property type="taxonomic scope" value="Bacteria"/>
</dbReference>
<reference evidence="2 3" key="1">
    <citation type="journal article" date="2013" name="Genome Announc.">
        <title>Complete genome sequence of the hyperthermophilic sulfate-reducing bacterium Thermodesulfobacterium geofontis OPF15T.</title>
        <authorList>
            <person name="Elkins J.G."/>
            <person name="Hamilton-Brehm S.D."/>
            <person name="Lucas S."/>
            <person name="Han J."/>
            <person name="Lapidus A."/>
            <person name="Cheng J.F."/>
            <person name="Goodwin L.A."/>
            <person name="Pitluck S."/>
            <person name="Peters L."/>
            <person name="Mikhailova N."/>
            <person name="Davenport K.W."/>
            <person name="Detter J.C."/>
            <person name="Han C.S."/>
            <person name="Tapia R."/>
            <person name="Land M.L."/>
            <person name="Hauser L."/>
            <person name="Kyrpides N.C."/>
            <person name="Ivanova N.N."/>
            <person name="Pagani I."/>
            <person name="Bruce D."/>
            <person name="Woyke T."/>
            <person name="Cottingham R.W."/>
        </authorList>
    </citation>
    <scope>NUCLEOTIDE SEQUENCE [LARGE SCALE GENOMIC DNA]</scope>
    <source>
        <strain evidence="2 3">OPF15</strain>
    </source>
</reference>
<dbReference type="PATRIC" id="fig|795359.3.peg.931"/>
<accession>F8C5N5</accession>
<evidence type="ECO:0000256" key="1">
    <source>
        <dbReference type="SAM" id="Phobius"/>
    </source>
</evidence>
<dbReference type="STRING" id="795359.TOPB45_0921"/>